<organism evidence="2 3">
    <name type="scientific">Candidatus Accumulibacter phosphatis</name>
    <dbReference type="NCBI Taxonomy" id="327160"/>
    <lineage>
        <taxon>Bacteria</taxon>
        <taxon>Pseudomonadati</taxon>
        <taxon>Pseudomonadota</taxon>
        <taxon>Betaproteobacteria</taxon>
        <taxon>Candidatus Accumulibacter</taxon>
    </lineage>
</organism>
<dbReference type="Proteomes" id="UP000020077">
    <property type="component" value="Unassembled WGS sequence"/>
</dbReference>
<protein>
    <submittedName>
        <fullName evidence="2">Uncharacterized protein</fullName>
    </submittedName>
</protein>
<feature type="region of interest" description="Disordered" evidence="1">
    <location>
        <begin position="1"/>
        <end position="21"/>
    </location>
</feature>
<dbReference type="AlphaFoldDB" id="A0A080LUX8"/>
<evidence type="ECO:0000256" key="1">
    <source>
        <dbReference type="SAM" id="MobiDB-lite"/>
    </source>
</evidence>
<comment type="caution">
    <text evidence="2">The sequence shown here is derived from an EMBL/GenBank/DDBJ whole genome shotgun (WGS) entry which is preliminary data.</text>
</comment>
<feature type="compositionally biased region" description="Basic and acidic residues" evidence="1">
    <location>
        <begin position="83"/>
        <end position="100"/>
    </location>
</feature>
<name>A0A080LUX8_9PROT</name>
<feature type="region of interest" description="Disordered" evidence="1">
    <location>
        <begin position="83"/>
        <end position="105"/>
    </location>
</feature>
<reference evidence="2 3" key="1">
    <citation type="submission" date="2014-02" db="EMBL/GenBank/DDBJ databases">
        <title>Expanding our view of genomic diversity in Candidatus Accumulibacter clades.</title>
        <authorList>
            <person name="Skennerton C.T."/>
            <person name="Barr J.J."/>
            <person name="Slater F.R."/>
            <person name="Bond P.L."/>
            <person name="Tyson G.W."/>
        </authorList>
    </citation>
    <scope>NUCLEOTIDE SEQUENCE [LARGE SCALE GENOMIC DNA]</scope>
    <source>
        <strain evidence="3">BA-91</strain>
    </source>
</reference>
<gene>
    <name evidence="2" type="ORF">AW09_002429</name>
</gene>
<sequence length="311" mass="34004">MDLDHLQRQAGSQVGTGPLHDSEQAGQVVHDFAATAIAFVIDGRKVIFQVDSGADRASRQQGRFEYVPIGIRQRIVGNQEHPSIEKRPAAHRAAADESRRNGGMPEFGPRLADVLAPVCQMCLRLLWRGVERRRCETTAALDGMVTRRFLTVTAQCGKSLTMTGWQLLEVVPDVALVTGVVLGADEVRRLRDDDSLPREAEAQRRPVGHRRKHARIRSAVAAGTGTAIVSGEMRVVAAVRTVADDQYQRREMLRQTNAAQESADAGQLLLFAEAESWRVAAGGPLRFAGLGGQFQCAWQRLVEAVASALKQ</sequence>
<dbReference type="EMBL" id="JDVG02000394">
    <property type="protein sequence ID" value="KFB72381.1"/>
    <property type="molecule type" value="Genomic_DNA"/>
</dbReference>
<proteinExistence type="predicted"/>
<evidence type="ECO:0000313" key="3">
    <source>
        <dbReference type="Proteomes" id="UP000020077"/>
    </source>
</evidence>
<accession>A0A080LUX8</accession>
<evidence type="ECO:0000313" key="2">
    <source>
        <dbReference type="EMBL" id="KFB72381.1"/>
    </source>
</evidence>